<name>A0A4Y9QVS3_9MICO</name>
<keyword evidence="10 12" id="KW-0472">Membrane</keyword>
<dbReference type="SMART" id="SM00388">
    <property type="entry name" value="HisKA"/>
    <property type="match status" value="1"/>
</dbReference>
<evidence type="ECO:0000256" key="9">
    <source>
        <dbReference type="ARBA" id="ARBA00023012"/>
    </source>
</evidence>
<dbReference type="AlphaFoldDB" id="A0A4Y9QVS3"/>
<evidence type="ECO:0000313" key="15">
    <source>
        <dbReference type="EMBL" id="TFV96347.1"/>
    </source>
</evidence>
<dbReference type="Pfam" id="PF02518">
    <property type="entry name" value="HATPase_c"/>
    <property type="match status" value="1"/>
</dbReference>
<keyword evidence="5" id="KW-0808">Transferase</keyword>
<keyword evidence="8 12" id="KW-1133">Transmembrane helix</keyword>
<feature type="compositionally biased region" description="Basic and acidic residues" evidence="11">
    <location>
        <begin position="521"/>
        <end position="541"/>
    </location>
</feature>
<sequence>MESIRLRDVARSVRMRIVVSILVVTALGMTVAGVVTIFVQRERVLAQIDTRLAGTADDIRLAATTGDADGELPSSVRDLLNTAMARVIPDTNESTVGVIDGAAALVPAADLPFRLDDDPAFLARVLADARGGEVVVGTIDADAGTLRYVVVPVSIEGDPQTGLYVSAYNVSAELAEVRDAFTTYAIVAAGALVVIGLVGWFVSGRLLRPIRSLRETAARISVSDLSERIPVSGTDDVSDLTRTVNTMLDRLENSFLSQRRLLDDVSHELNTPLTIVRGHLELMDADEPDEVRATRDIAIDELDRMDNLVVDIGLLVKSRNPDFVRVSPTDIAELTEMVHQKASMLSGNHAWLLGDVAEVEASVDAARLTQGWLQLAENAAKYSATFTPIEIGSSVVTDAAGHPAVELWVLDEGEGIADDVQDRIFYRFTRVQEGRGIDGSGLGLAIVAAIAEAHNGSVQLESTLGSGSRFAIRLPLASVDAPRRDEDAEDDEVVSAVAEVDPVPPRAAEATSVAVAVAEDASEHDTAPRDHAPVPHEHDDGVDFDAIIGPGTGSGKGRRR</sequence>
<evidence type="ECO:0000259" key="14">
    <source>
        <dbReference type="PROSITE" id="PS50885"/>
    </source>
</evidence>
<feature type="region of interest" description="Disordered" evidence="11">
    <location>
        <begin position="517"/>
        <end position="560"/>
    </location>
</feature>
<evidence type="ECO:0000256" key="2">
    <source>
        <dbReference type="ARBA" id="ARBA00004236"/>
    </source>
</evidence>
<dbReference type="CDD" id="cd00082">
    <property type="entry name" value="HisKA"/>
    <property type="match status" value="1"/>
</dbReference>
<dbReference type="SMART" id="SM00387">
    <property type="entry name" value="HATPase_c"/>
    <property type="match status" value="1"/>
</dbReference>
<dbReference type="PROSITE" id="PS50885">
    <property type="entry name" value="HAMP"/>
    <property type="match status" value="1"/>
</dbReference>
<feature type="domain" description="HAMP" evidence="14">
    <location>
        <begin position="204"/>
        <end position="256"/>
    </location>
</feature>
<reference evidence="15 16" key="1">
    <citation type="journal article" date="2018" name="J. Microbiol.">
        <title>Leifsonia flava sp. nov., a novel actinobacterium isolated from the rhizosphere of Aquilegia viridiflora.</title>
        <authorList>
            <person name="Cai Y."/>
            <person name="Tao W.Z."/>
            <person name="Ma Y.J."/>
            <person name="Cheng J."/>
            <person name="Zhang M.Y."/>
            <person name="Zhang Y.X."/>
        </authorList>
    </citation>
    <scope>NUCLEOTIDE SEQUENCE [LARGE SCALE GENOMIC DNA]</scope>
    <source>
        <strain evidence="15 16">SYP-B2174</strain>
    </source>
</reference>
<dbReference type="PROSITE" id="PS50109">
    <property type="entry name" value="HIS_KIN"/>
    <property type="match status" value="1"/>
</dbReference>
<keyword evidence="6 12" id="KW-0812">Transmembrane</keyword>
<dbReference type="PRINTS" id="PR00344">
    <property type="entry name" value="BCTRLSENSOR"/>
</dbReference>
<evidence type="ECO:0000256" key="5">
    <source>
        <dbReference type="ARBA" id="ARBA00022679"/>
    </source>
</evidence>
<keyword evidence="4" id="KW-0597">Phosphoprotein</keyword>
<dbReference type="InterPro" id="IPR004358">
    <property type="entry name" value="Sig_transdc_His_kin-like_C"/>
</dbReference>
<evidence type="ECO:0000313" key="16">
    <source>
        <dbReference type="Proteomes" id="UP000298127"/>
    </source>
</evidence>
<dbReference type="GO" id="GO:0000155">
    <property type="term" value="F:phosphorelay sensor kinase activity"/>
    <property type="evidence" value="ECO:0007669"/>
    <property type="project" value="InterPro"/>
</dbReference>
<dbReference type="InterPro" id="IPR036890">
    <property type="entry name" value="HATPase_C_sf"/>
</dbReference>
<evidence type="ECO:0000256" key="7">
    <source>
        <dbReference type="ARBA" id="ARBA00022777"/>
    </source>
</evidence>
<dbReference type="EC" id="2.7.13.3" evidence="3"/>
<dbReference type="EMBL" id="SPQZ01000005">
    <property type="protein sequence ID" value="TFV96347.1"/>
    <property type="molecule type" value="Genomic_DNA"/>
</dbReference>
<evidence type="ECO:0000256" key="1">
    <source>
        <dbReference type="ARBA" id="ARBA00000085"/>
    </source>
</evidence>
<evidence type="ECO:0000259" key="13">
    <source>
        <dbReference type="PROSITE" id="PS50109"/>
    </source>
</evidence>
<dbReference type="Pfam" id="PF00512">
    <property type="entry name" value="HisKA"/>
    <property type="match status" value="1"/>
</dbReference>
<feature type="domain" description="Histidine kinase" evidence="13">
    <location>
        <begin position="264"/>
        <end position="478"/>
    </location>
</feature>
<dbReference type="RefSeq" id="WP_135121048.1">
    <property type="nucleotide sequence ID" value="NZ_SPQZ01000005.1"/>
</dbReference>
<dbReference type="Gene3D" id="6.10.340.10">
    <property type="match status" value="1"/>
</dbReference>
<dbReference type="InterPro" id="IPR005467">
    <property type="entry name" value="His_kinase_dom"/>
</dbReference>
<dbReference type="GO" id="GO:0005886">
    <property type="term" value="C:plasma membrane"/>
    <property type="evidence" value="ECO:0007669"/>
    <property type="project" value="UniProtKB-SubCell"/>
</dbReference>
<dbReference type="Proteomes" id="UP000298127">
    <property type="component" value="Unassembled WGS sequence"/>
</dbReference>
<dbReference type="Gene3D" id="1.10.287.130">
    <property type="match status" value="1"/>
</dbReference>
<dbReference type="SUPFAM" id="SSF47384">
    <property type="entry name" value="Homodimeric domain of signal transducing histidine kinase"/>
    <property type="match status" value="1"/>
</dbReference>
<dbReference type="Pfam" id="PF00672">
    <property type="entry name" value="HAMP"/>
    <property type="match status" value="1"/>
</dbReference>
<dbReference type="CDD" id="cd06225">
    <property type="entry name" value="HAMP"/>
    <property type="match status" value="1"/>
</dbReference>
<keyword evidence="9" id="KW-0902">Two-component regulatory system</keyword>
<keyword evidence="16" id="KW-1185">Reference proteome</keyword>
<comment type="catalytic activity">
    <reaction evidence="1">
        <text>ATP + protein L-histidine = ADP + protein N-phospho-L-histidine.</text>
        <dbReference type="EC" id="2.7.13.3"/>
    </reaction>
</comment>
<evidence type="ECO:0000256" key="4">
    <source>
        <dbReference type="ARBA" id="ARBA00022553"/>
    </source>
</evidence>
<evidence type="ECO:0000256" key="8">
    <source>
        <dbReference type="ARBA" id="ARBA00022989"/>
    </source>
</evidence>
<dbReference type="SUPFAM" id="SSF55874">
    <property type="entry name" value="ATPase domain of HSP90 chaperone/DNA topoisomerase II/histidine kinase"/>
    <property type="match status" value="1"/>
</dbReference>
<gene>
    <name evidence="15" type="ORF">E4M00_13535</name>
</gene>
<organism evidence="15 16">
    <name type="scientific">Orlajensenia leifsoniae</name>
    <dbReference type="NCBI Taxonomy" id="2561933"/>
    <lineage>
        <taxon>Bacteria</taxon>
        <taxon>Bacillati</taxon>
        <taxon>Actinomycetota</taxon>
        <taxon>Actinomycetes</taxon>
        <taxon>Micrococcales</taxon>
        <taxon>Microbacteriaceae</taxon>
        <taxon>Orlajensenia</taxon>
    </lineage>
</organism>
<keyword evidence="7 15" id="KW-0418">Kinase</keyword>
<evidence type="ECO:0000256" key="12">
    <source>
        <dbReference type="SAM" id="Phobius"/>
    </source>
</evidence>
<evidence type="ECO:0000256" key="6">
    <source>
        <dbReference type="ARBA" id="ARBA00022692"/>
    </source>
</evidence>
<dbReference type="SUPFAM" id="SSF158472">
    <property type="entry name" value="HAMP domain-like"/>
    <property type="match status" value="1"/>
</dbReference>
<dbReference type="InterPro" id="IPR003661">
    <property type="entry name" value="HisK_dim/P_dom"/>
</dbReference>
<dbReference type="InterPro" id="IPR036097">
    <property type="entry name" value="HisK_dim/P_sf"/>
</dbReference>
<dbReference type="InterPro" id="IPR003594">
    <property type="entry name" value="HATPase_dom"/>
</dbReference>
<feature type="transmembrane region" description="Helical" evidence="12">
    <location>
        <begin position="181"/>
        <end position="202"/>
    </location>
</feature>
<dbReference type="InterPro" id="IPR050428">
    <property type="entry name" value="TCS_sensor_his_kinase"/>
</dbReference>
<accession>A0A4Y9QVS3</accession>
<comment type="subcellular location">
    <subcellularLocation>
        <location evidence="2">Cell membrane</location>
    </subcellularLocation>
</comment>
<feature type="compositionally biased region" description="Gly residues" evidence="11">
    <location>
        <begin position="550"/>
        <end position="560"/>
    </location>
</feature>
<proteinExistence type="predicted"/>
<evidence type="ECO:0000256" key="3">
    <source>
        <dbReference type="ARBA" id="ARBA00012438"/>
    </source>
</evidence>
<protein>
    <recommendedName>
        <fullName evidence="3">histidine kinase</fullName>
        <ecNumber evidence="3">2.7.13.3</ecNumber>
    </recommendedName>
</protein>
<comment type="caution">
    <text evidence="15">The sequence shown here is derived from an EMBL/GenBank/DDBJ whole genome shotgun (WGS) entry which is preliminary data.</text>
</comment>
<dbReference type="SMART" id="SM00304">
    <property type="entry name" value="HAMP"/>
    <property type="match status" value="1"/>
</dbReference>
<evidence type="ECO:0000256" key="10">
    <source>
        <dbReference type="ARBA" id="ARBA00023136"/>
    </source>
</evidence>
<dbReference type="InterPro" id="IPR003660">
    <property type="entry name" value="HAMP_dom"/>
</dbReference>
<dbReference type="PANTHER" id="PTHR45436:SF5">
    <property type="entry name" value="SENSOR HISTIDINE KINASE TRCS"/>
    <property type="match status" value="1"/>
</dbReference>
<evidence type="ECO:0000256" key="11">
    <source>
        <dbReference type="SAM" id="MobiDB-lite"/>
    </source>
</evidence>
<dbReference type="Gene3D" id="3.30.565.10">
    <property type="entry name" value="Histidine kinase-like ATPase, C-terminal domain"/>
    <property type="match status" value="1"/>
</dbReference>
<dbReference type="PANTHER" id="PTHR45436">
    <property type="entry name" value="SENSOR HISTIDINE KINASE YKOH"/>
    <property type="match status" value="1"/>
</dbReference>